<feature type="transmembrane region" description="Helical" evidence="1">
    <location>
        <begin position="364"/>
        <end position="383"/>
    </location>
</feature>
<dbReference type="STRING" id="936435.F8PYK8"/>
<feature type="transmembrane region" description="Helical" evidence="1">
    <location>
        <begin position="288"/>
        <end position="310"/>
    </location>
</feature>
<keyword evidence="1" id="KW-0812">Transmembrane</keyword>
<keyword evidence="5" id="KW-1185">Reference proteome</keyword>
<dbReference type="Pfam" id="PF23190">
    <property type="entry name" value="LHD_TRPY1"/>
    <property type="match status" value="1"/>
</dbReference>
<gene>
    <name evidence="4" type="ORF">SERLA73DRAFT_108213</name>
</gene>
<proteinExistence type="predicted"/>
<dbReference type="InterPro" id="IPR056336">
    <property type="entry name" value="YVC1_C"/>
</dbReference>
<evidence type="ECO:0000259" key="3">
    <source>
        <dbReference type="Pfam" id="PF23317"/>
    </source>
</evidence>
<dbReference type="PANTHER" id="PTHR35859">
    <property type="entry name" value="NONSELECTIVE CATION CHANNEL PROTEIN"/>
    <property type="match status" value="1"/>
</dbReference>
<dbReference type="Pfam" id="PF23317">
    <property type="entry name" value="YVC1_C"/>
    <property type="match status" value="1"/>
</dbReference>
<feature type="transmembrane region" description="Helical" evidence="1">
    <location>
        <begin position="260"/>
        <end position="276"/>
    </location>
</feature>
<dbReference type="InterPro" id="IPR056337">
    <property type="entry name" value="LHD_YVC1"/>
</dbReference>
<evidence type="ECO:0000313" key="5">
    <source>
        <dbReference type="Proteomes" id="UP000008063"/>
    </source>
</evidence>
<dbReference type="InterPro" id="IPR052971">
    <property type="entry name" value="TRP_calcium_channel"/>
</dbReference>
<keyword evidence="1" id="KW-0472">Membrane</keyword>
<dbReference type="EMBL" id="GL945480">
    <property type="protein sequence ID" value="EGN98971.1"/>
    <property type="molecule type" value="Genomic_DNA"/>
</dbReference>
<feature type="transmembrane region" description="Helical" evidence="1">
    <location>
        <begin position="234"/>
        <end position="253"/>
    </location>
</feature>
<dbReference type="OMA" id="MTMFAAL"/>
<feature type="transmembrane region" description="Helical" evidence="1">
    <location>
        <begin position="331"/>
        <end position="358"/>
    </location>
</feature>
<dbReference type="OrthoDB" id="2373987at2759"/>
<dbReference type="InParanoid" id="F8PYK8"/>
<accession>F8PYK8</accession>
<dbReference type="Proteomes" id="UP000008063">
    <property type="component" value="Unassembled WGS sequence"/>
</dbReference>
<feature type="transmembrane region" description="Helical" evidence="1">
    <location>
        <begin position="420"/>
        <end position="450"/>
    </location>
</feature>
<feature type="domain" description="Calcium channel YVC1-like C-terminal transmembrane" evidence="3">
    <location>
        <begin position="241"/>
        <end position="531"/>
    </location>
</feature>
<keyword evidence="1" id="KW-1133">Transmembrane helix</keyword>
<dbReference type="eggNOG" id="ENOG502QU70">
    <property type="taxonomic scope" value="Eukaryota"/>
</dbReference>
<evidence type="ECO:0000256" key="1">
    <source>
        <dbReference type="SAM" id="Phobius"/>
    </source>
</evidence>
<evidence type="ECO:0000259" key="2">
    <source>
        <dbReference type="Pfam" id="PF23190"/>
    </source>
</evidence>
<feature type="domain" description="YVC1 N-terminal linker helical" evidence="2">
    <location>
        <begin position="25"/>
        <end position="194"/>
    </location>
</feature>
<dbReference type="PANTHER" id="PTHR35859:SF6">
    <property type="entry name" value="ION TRANSPORT DOMAIN-CONTAINING PROTEIN"/>
    <property type="match status" value="1"/>
</dbReference>
<evidence type="ECO:0008006" key="6">
    <source>
        <dbReference type="Google" id="ProtNLM"/>
    </source>
</evidence>
<evidence type="ECO:0000313" key="4">
    <source>
        <dbReference type="EMBL" id="EGN98971.1"/>
    </source>
</evidence>
<dbReference type="AlphaFoldDB" id="F8PYK8"/>
<sequence length="755" mass="83871">MDSEDQTRALLAPSPEFLVSVKVFPLIPYLKKDVIKSIDSSLSWEQLTASDINFAVVRPLVFKYARLRNMAVIYAALVVRSYFIAQSSSNLAHSGVMLSRAALCEILAMKLLAHFASNKIQLVAVLTTGWNPLAGAPPEIVGDVKEALRGDEDQFNHPQNAIEMAISTQAKAFLASPIVQSVVNDIYSGRIVFSITGSRAMLADNYKPRAIEIYDSRKAPFLDHYRLRVPKYNAILQFVNFAVLLLTFIACLYSRELESVTFWEVVFLVFAAAFTLKEYTATKEHGWTIYIANIWNVFDVSFVSVFVAYLGFRIKGLASHNTDTSQTAFDLLACGACILLPRLAFFAVSNNVVVLALRVMVSEFILFIGIAAICFSGLLFTLYTLASNRWTVKSIAWLMVQIWFGNTSLSFGQAASFHPFFGPILMTCFAALSNTLLLTILISILSNTVARIDAVSRSMQYLFQYAISTIEGGNSDALFSYQPPFNLIAFVILKPASWFLSPRALHSANVFLIRLTSFPYLVAIALYERHLAAGQPLRRSSKGVANSFYNSLPRHIKTMPVLEYLVGSHTTDLYDAIFEVEDSHDFGLFDGSQADGDEHTMHSLPSPVVPDFGHESSSGAPFQWQSGHTMSLQVEVPSPRTRKTSVLTPLAETSGNADVIKMDNSTPLARMFGRFMPQGATHSPERPPHHGAGLEIGIKRIEALLEDCKTLPVQRLRDEIQELHVRQARIENLLLTLTHGMHNDTNAPQKRGMRS</sequence>
<organism evidence="5">
    <name type="scientific">Serpula lacrymans var. lacrymans (strain S7.3)</name>
    <name type="common">Dry rot fungus</name>
    <dbReference type="NCBI Taxonomy" id="936435"/>
    <lineage>
        <taxon>Eukaryota</taxon>
        <taxon>Fungi</taxon>
        <taxon>Dikarya</taxon>
        <taxon>Basidiomycota</taxon>
        <taxon>Agaricomycotina</taxon>
        <taxon>Agaricomycetes</taxon>
        <taxon>Agaricomycetidae</taxon>
        <taxon>Boletales</taxon>
        <taxon>Coniophorineae</taxon>
        <taxon>Serpulaceae</taxon>
        <taxon>Serpula</taxon>
    </lineage>
</organism>
<dbReference type="HOGENOM" id="CLU_009570_1_0_1"/>
<protein>
    <recommendedName>
        <fullName evidence="6">Polycystin cation channel PKD1/PKD2 domain-containing protein</fullName>
    </recommendedName>
</protein>
<name>F8PYK8_SERL3</name>
<reference evidence="5" key="1">
    <citation type="journal article" date="2011" name="Science">
        <title>The plant cell wall-decomposing machinery underlies the functional diversity of forest fungi.</title>
        <authorList>
            <person name="Eastwood D.C."/>
            <person name="Floudas D."/>
            <person name="Binder M."/>
            <person name="Majcherczyk A."/>
            <person name="Schneider P."/>
            <person name="Aerts A."/>
            <person name="Asiegbu F.O."/>
            <person name="Baker S.E."/>
            <person name="Barry K."/>
            <person name="Bendiksby M."/>
            <person name="Blumentritt M."/>
            <person name="Coutinho P.M."/>
            <person name="Cullen D."/>
            <person name="de Vries R.P."/>
            <person name="Gathman A."/>
            <person name="Goodell B."/>
            <person name="Henrissat B."/>
            <person name="Ihrmark K."/>
            <person name="Kauserud H."/>
            <person name="Kohler A."/>
            <person name="LaButti K."/>
            <person name="Lapidus A."/>
            <person name="Lavin J.L."/>
            <person name="Lee Y.-H."/>
            <person name="Lindquist E."/>
            <person name="Lilly W."/>
            <person name="Lucas S."/>
            <person name="Morin E."/>
            <person name="Murat C."/>
            <person name="Oguiza J.A."/>
            <person name="Park J."/>
            <person name="Pisabarro A.G."/>
            <person name="Riley R."/>
            <person name="Rosling A."/>
            <person name="Salamov A."/>
            <person name="Schmidt O."/>
            <person name="Schmutz J."/>
            <person name="Skrede I."/>
            <person name="Stenlid J."/>
            <person name="Wiebenga A."/>
            <person name="Xie X."/>
            <person name="Kuees U."/>
            <person name="Hibbett D.S."/>
            <person name="Hoffmeister D."/>
            <person name="Hoegberg N."/>
            <person name="Martin F."/>
            <person name="Grigoriev I.V."/>
            <person name="Watkinson S.C."/>
        </authorList>
    </citation>
    <scope>NUCLEOTIDE SEQUENCE [LARGE SCALE GENOMIC DNA]</scope>
    <source>
        <strain evidence="5">strain S7.3</strain>
    </source>
</reference>